<dbReference type="Proteomes" id="UP000475532">
    <property type="component" value="Unassembled WGS sequence"/>
</dbReference>
<evidence type="ECO:0000313" key="2">
    <source>
        <dbReference type="EMBL" id="NEA21912.1"/>
    </source>
</evidence>
<dbReference type="SUPFAM" id="SSF103473">
    <property type="entry name" value="MFS general substrate transporter"/>
    <property type="match status" value="1"/>
</dbReference>
<feature type="transmembrane region" description="Helical" evidence="1">
    <location>
        <begin position="49"/>
        <end position="70"/>
    </location>
</feature>
<dbReference type="InterPro" id="IPR036259">
    <property type="entry name" value="MFS_trans_sf"/>
</dbReference>
<feature type="transmembrane region" description="Helical" evidence="1">
    <location>
        <begin position="16"/>
        <end position="37"/>
    </location>
</feature>
<name>A0A6L9QA42_9ACTN</name>
<protein>
    <recommendedName>
        <fullName evidence="4">MFS transporter</fullName>
    </recommendedName>
</protein>
<keyword evidence="1" id="KW-0812">Transmembrane</keyword>
<comment type="caution">
    <text evidence="2">The sequence shown here is derived from an EMBL/GenBank/DDBJ whole genome shotgun (WGS) entry which is preliminary data.</text>
</comment>
<dbReference type="AlphaFoldDB" id="A0A6L9QA42"/>
<proteinExistence type="predicted"/>
<keyword evidence="1" id="KW-0472">Membrane</keyword>
<evidence type="ECO:0000256" key="1">
    <source>
        <dbReference type="SAM" id="Phobius"/>
    </source>
</evidence>
<dbReference type="EMBL" id="JAAGLI010000134">
    <property type="protein sequence ID" value="NEA21912.1"/>
    <property type="molecule type" value="Genomic_DNA"/>
</dbReference>
<feature type="transmembrane region" description="Helical" evidence="1">
    <location>
        <begin position="76"/>
        <end position="95"/>
    </location>
</feature>
<dbReference type="RefSeq" id="WP_239066909.1">
    <property type="nucleotide sequence ID" value="NZ_JAAGLI010000134.1"/>
</dbReference>
<evidence type="ECO:0008006" key="4">
    <source>
        <dbReference type="Google" id="ProtNLM"/>
    </source>
</evidence>
<gene>
    <name evidence="2" type="ORF">G3I70_05275</name>
</gene>
<evidence type="ECO:0000313" key="3">
    <source>
        <dbReference type="Proteomes" id="UP000475532"/>
    </source>
</evidence>
<feature type="non-terminal residue" evidence="2">
    <location>
        <position position="97"/>
    </location>
</feature>
<keyword evidence="1" id="KW-1133">Transmembrane helix</keyword>
<sequence>MSDAGALRRASGTAGLYAMFGCLGYLLTGLGAILPELREERGLPRGEVALYPSAFALGLVIVGFAGHWAAARLGRLGLPAALAALVAGACVMAAGGG</sequence>
<organism evidence="2 3">
    <name type="scientific">Actinomadura bangladeshensis</name>
    <dbReference type="NCBI Taxonomy" id="453573"/>
    <lineage>
        <taxon>Bacteria</taxon>
        <taxon>Bacillati</taxon>
        <taxon>Actinomycetota</taxon>
        <taxon>Actinomycetes</taxon>
        <taxon>Streptosporangiales</taxon>
        <taxon>Thermomonosporaceae</taxon>
        <taxon>Actinomadura</taxon>
    </lineage>
</organism>
<accession>A0A6L9QA42</accession>
<reference evidence="2 3" key="1">
    <citation type="submission" date="2020-01" db="EMBL/GenBank/DDBJ databases">
        <title>Insect and environment-associated Actinomycetes.</title>
        <authorList>
            <person name="Currrie C."/>
            <person name="Chevrette M."/>
            <person name="Carlson C."/>
            <person name="Stubbendieck R."/>
            <person name="Wendt-Pienkowski E."/>
        </authorList>
    </citation>
    <scope>NUCLEOTIDE SEQUENCE [LARGE SCALE GENOMIC DNA]</scope>
    <source>
        <strain evidence="2 3">SID10258</strain>
    </source>
</reference>